<dbReference type="NCBIfam" id="NF046098">
    <property type="entry name" value="RSP_7527_fam"/>
    <property type="match status" value="1"/>
</dbReference>
<evidence type="ECO:0000313" key="2">
    <source>
        <dbReference type="EMBL" id="MFC4350003.1"/>
    </source>
</evidence>
<dbReference type="Proteomes" id="UP001595799">
    <property type="component" value="Unassembled WGS sequence"/>
</dbReference>
<evidence type="ECO:0000313" key="3">
    <source>
        <dbReference type="Proteomes" id="UP001595799"/>
    </source>
</evidence>
<dbReference type="Pfam" id="PF06568">
    <property type="entry name" value="YjiS-like"/>
    <property type="match status" value="2"/>
</dbReference>
<dbReference type="InterPro" id="IPR009506">
    <property type="entry name" value="YjiS-like"/>
</dbReference>
<name>A0ABV8UFF7_9PROT</name>
<evidence type="ECO:0000259" key="1">
    <source>
        <dbReference type="Pfam" id="PF06568"/>
    </source>
</evidence>
<comment type="caution">
    <text evidence="2">The sequence shown here is derived from an EMBL/GenBank/DDBJ whole genome shotgun (WGS) entry which is preliminary data.</text>
</comment>
<accession>A0ABV8UFF7</accession>
<protein>
    <submittedName>
        <fullName evidence="2">RSP_7527 family protein</fullName>
    </submittedName>
</protein>
<gene>
    <name evidence="2" type="ORF">ACFOW6_00455</name>
</gene>
<dbReference type="RefSeq" id="WP_382420028.1">
    <property type="nucleotide sequence ID" value="NZ_JBHSCW010000001.1"/>
</dbReference>
<dbReference type="InterPro" id="IPR058227">
    <property type="entry name" value="RSP_7527-like"/>
</dbReference>
<reference evidence="3" key="1">
    <citation type="journal article" date="2019" name="Int. J. Syst. Evol. Microbiol.">
        <title>The Global Catalogue of Microorganisms (GCM) 10K type strain sequencing project: providing services to taxonomists for standard genome sequencing and annotation.</title>
        <authorList>
            <consortium name="The Broad Institute Genomics Platform"/>
            <consortium name="The Broad Institute Genome Sequencing Center for Infectious Disease"/>
            <person name="Wu L."/>
            <person name="Ma J."/>
        </authorList>
    </citation>
    <scope>NUCLEOTIDE SEQUENCE [LARGE SCALE GENOMIC DNA]</scope>
    <source>
        <strain evidence="3">CECT 8472</strain>
    </source>
</reference>
<organism evidence="2 3">
    <name type="scientific">Fodinicurvata halophila</name>
    <dbReference type="NCBI Taxonomy" id="1419723"/>
    <lineage>
        <taxon>Bacteria</taxon>
        <taxon>Pseudomonadati</taxon>
        <taxon>Pseudomonadota</taxon>
        <taxon>Alphaproteobacteria</taxon>
        <taxon>Rhodospirillales</taxon>
        <taxon>Rhodovibrionaceae</taxon>
        <taxon>Fodinicurvata</taxon>
    </lineage>
</organism>
<proteinExistence type="predicted"/>
<feature type="domain" description="YjiS-like" evidence="1">
    <location>
        <begin position="120"/>
        <end position="152"/>
    </location>
</feature>
<keyword evidence="3" id="KW-1185">Reference proteome</keyword>
<feature type="domain" description="YjiS-like" evidence="1">
    <location>
        <begin position="63"/>
        <end position="95"/>
    </location>
</feature>
<dbReference type="EMBL" id="JBHSCW010000001">
    <property type="protein sequence ID" value="MFC4350003.1"/>
    <property type="molecule type" value="Genomic_DNA"/>
</dbReference>
<sequence length="213" mass="23817">MTRLTEVELAELNRAKVLSQPMNVQQIVEQAHRLRAQATADMIAKAARGLRRTLRLNQLGTYITRQTLYARTYRELSQLSDRSLADIGITRSEIDSVARELTQTGSQATETGAKGFFSTLREKLAQARMRQQTRRRISELDARMLQDIGINPHDNIDAAIERIISEREANRTAAQADAAANARTPIVEEKLRTDLTRALQPAANQPVENAKAA</sequence>